<sequence>MYSTTQYPIVESAIFSPAQQRIIEGEIFSIAHEIAIKTIQDMGARLIPFKSYKQVEDEALDKAIDIFRETTTVTGEYADDGSIVIRGYHIQWPEVYHQEPIYAYGSKEEYDYSWEYSTEVSSEMSSAPSSEVPSRAASPGLPATAKLSFGTSGIDFAFNIGSTNAPATCQQTVKIHLENGAFEMVVDENPVVQKKAKEFTEEELHRQAAIVEEFKKKVLG</sequence>
<organism evidence="1 2">
    <name type="scientific">Caenorhabditis tropicalis</name>
    <dbReference type="NCBI Taxonomy" id="1561998"/>
    <lineage>
        <taxon>Eukaryota</taxon>
        <taxon>Metazoa</taxon>
        <taxon>Ecdysozoa</taxon>
        <taxon>Nematoda</taxon>
        <taxon>Chromadorea</taxon>
        <taxon>Rhabditida</taxon>
        <taxon>Rhabditina</taxon>
        <taxon>Rhabditomorpha</taxon>
        <taxon>Rhabditoidea</taxon>
        <taxon>Rhabditidae</taxon>
        <taxon>Peloderinae</taxon>
        <taxon>Caenorhabditis</taxon>
    </lineage>
</organism>
<reference evidence="2" key="1">
    <citation type="submission" date="2016-11" db="UniProtKB">
        <authorList>
            <consortium name="WormBaseParasite"/>
        </authorList>
    </citation>
    <scope>IDENTIFICATION</scope>
</reference>
<keyword evidence="1" id="KW-1185">Reference proteome</keyword>
<proteinExistence type="predicted"/>
<evidence type="ECO:0000313" key="1">
    <source>
        <dbReference type="Proteomes" id="UP000095282"/>
    </source>
</evidence>
<name>A0A1I7UTF2_9PELO</name>
<dbReference type="eggNOG" id="ENOG502TJ7X">
    <property type="taxonomic scope" value="Eukaryota"/>
</dbReference>
<dbReference type="WBParaSite" id="Csp11.Scaffold630.g19171.t1">
    <property type="protein sequence ID" value="Csp11.Scaffold630.g19171.t1"/>
    <property type="gene ID" value="Csp11.Scaffold630.g19171"/>
</dbReference>
<dbReference type="Proteomes" id="UP000095282">
    <property type="component" value="Unplaced"/>
</dbReference>
<evidence type="ECO:0000313" key="2">
    <source>
        <dbReference type="WBParaSite" id="Csp11.Scaffold630.g19171.t1"/>
    </source>
</evidence>
<protein>
    <submittedName>
        <fullName evidence="2">Phage protein</fullName>
    </submittedName>
</protein>
<dbReference type="AlphaFoldDB" id="A0A1I7UTF2"/>
<accession>A0A1I7UTF2</accession>